<dbReference type="InterPro" id="IPR049212">
    <property type="entry name" value="DUF6815"/>
</dbReference>
<evidence type="ECO:0000313" key="3">
    <source>
        <dbReference type="Proteomes" id="UP000275504"/>
    </source>
</evidence>
<gene>
    <name evidence="2" type="ORF">NCTC11951_01726</name>
</gene>
<dbReference type="Proteomes" id="UP000275504">
    <property type="component" value="Chromosome"/>
</dbReference>
<dbReference type="Pfam" id="PF20668">
    <property type="entry name" value="DUF6815"/>
    <property type="match status" value="1"/>
</dbReference>
<sequence>MLVQISLPLNIKIKCTEAKDNHVEHRELGEFMDFCEQYIIGDNGILVDMFLGELSNEFILDTDEKGNDKYVLGEINCSCVGFYFSFRTC</sequence>
<name>A0A448JD74_CAMJU</name>
<evidence type="ECO:0000259" key="1">
    <source>
        <dbReference type="Pfam" id="PF20668"/>
    </source>
</evidence>
<organism evidence="2 3">
    <name type="scientific">Campylobacter jejuni subsp. doylei</name>
    <dbReference type="NCBI Taxonomy" id="32021"/>
    <lineage>
        <taxon>Bacteria</taxon>
        <taxon>Pseudomonadati</taxon>
        <taxon>Campylobacterota</taxon>
        <taxon>Epsilonproteobacteria</taxon>
        <taxon>Campylobacterales</taxon>
        <taxon>Campylobacteraceae</taxon>
        <taxon>Campylobacter</taxon>
    </lineage>
</organism>
<proteinExistence type="predicted"/>
<dbReference type="EMBL" id="LR134359">
    <property type="protein sequence ID" value="VEG62576.1"/>
    <property type="molecule type" value="Genomic_DNA"/>
</dbReference>
<feature type="domain" description="DUF6815" evidence="1">
    <location>
        <begin position="57"/>
        <end position="81"/>
    </location>
</feature>
<protein>
    <recommendedName>
        <fullName evidence="1">DUF6815 domain-containing protein</fullName>
    </recommendedName>
</protein>
<evidence type="ECO:0000313" key="2">
    <source>
        <dbReference type="EMBL" id="VEG62576.1"/>
    </source>
</evidence>
<dbReference type="AlphaFoldDB" id="A0A448JD74"/>
<reference evidence="2 3" key="1">
    <citation type="submission" date="2018-12" db="EMBL/GenBank/DDBJ databases">
        <authorList>
            <consortium name="Pathogen Informatics"/>
        </authorList>
    </citation>
    <scope>NUCLEOTIDE SEQUENCE [LARGE SCALE GENOMIC DNA]</scope>
    <source>
        <strain evidence="2 3">NCTC11951</strain>
    </source>
</reference>
<accession>A0A448JD74</accession>